<reference evidence="2" key="1">
    <citation type="submission" date="2022-10" db="EMBL/GenBank/DDBJ databases">
        <authorList>
            <person name="Chen Y."/>
            <person name="Dougan E. K."/>
            <person name="Chan C."/>
            <person name="Rhodes N."/>
            <person name="Thang M."/>
        </authorList>
    </citation>
    <scope>NUCLEOTIDE SEQUENCE</scope>
</reference>
<keyword evidence="4" id="KW-1185">Reference proteome</keyword>
<accession>A0A9P1G2F6</accession>
<evidence type="ECO:0000313" key="3">
    <source>
        <dbReference type="EMBL" id="CAL1148765.1"/>
    </source>
</evidence>
<evidence type="ECO:0000313" key="2">
    <source>
        <dbReference type="EMBL" id="CAI3995390.1"/>
    </source>
</evidence>
<dbReference type="AlphaFoldDB" id="A0A9P1G2F6"/>
<dbReference type="InterPro" id="IPR036034">
    <property type="entry name" value="PDZ_sf"/>
</dbReference>
<reference evidence="3" key="2">
    <citation type="submission" date="2024-04" db="EMBL/GenBank/DDBJ databases">
        <authorList>
            <person name="Chen Y."/>
            <person name="Shah S."/>
            <person name="Dougan E. K."/>
            <person name="Thang M."/>
            <person name="Chan C."/>
        </authorList>
    </citation>
    <scope>NUCLEOTIDE SEQUENCE [LARGE SCALE GENOMIC DNA]</scope>
</reference>
<gene>
    <name evidence="2" type="ORF">C1SCF055_LOCUS21961</name>
</gene>
<feature type="domain" description="PDZ" evidence="1">
    <location>
        <begin position="23"/>
        <end position="98"/>
    </location>
</feature>
<dbReference type="InterPro" id="IPR001478">
    <property type="entry name" value="PDZ"/>
</dbReference>
<evidence type="ECO:0000313" key="4">
    <source>
        <dbReference type="Proteomes" id="UP001152797"/>
    </source>
</evidence>
<evidence type="ECO:0000259" key="1">
    <source>
        <dbReference type="PROSITE" id="PS50106"/>
    </source>
</evidence>
<dbReference type="SUPFAM" id="SSF50156">
    <property type="entry name" value="PDZ domain-like"/>
    <property type="match status" value="1"/>
</dbReference>
<dbReference type="Proteomes" id="UP001152797">
    <property type="component" value="Unassembled WGS sequence"/>
</dbReference>
<name>A0A9P1G2F6_9DINO</name>
<protein>
    <recommendedName>
        <fullName evidence="1">PDZ domain-containing protein</fullName>
    </recommendedName>
</protein>
<organism evidence="2">
    <name type="scientific">Cladocopium goreaui</name>
    <dbReference type="NCBI Taxonomy" id="2562237"/>
    <lineage>
        <taxon>Eukaryota</taxon>
        <taxon>Sar</taxon>
        <taxon>Alveolata</taxon>
        <taxon>Dinophyceae</taxon>
        <taxon>Suessiales</taxon>
        <taxon>Symbiodiniaceae</taxon>
        <taxon>Cladocopium</taxon>
    </lineage>
</organism>
<comment type="caution">
    <text evidence="2">The sequence shown here is derived from an EMBL/GenBank/DDBJ whole genome shotgun (WGS) entry which is preliminary data.</text>
</comment>
<dbReference type="EMBL" id="CAMXCT010002068">
    <property type="protein sequence ID" value="CAI3995390.1"/>
    <property type="molecule type" value="Genomic_DNA"/>
</dbReference>
<dbReference type="Gene3D" id="2.30.42.10">
    <property type="match status" value="1"/>
</dbReference>
<sequence length="128" mass="14611">MPPPCLTCFRSLHLEPSPSENFRVKIIREEGKPLGFLVAFHSMVQGLVIQDVRDDSVAAEQWRRQRPESPMEIGQAIIEINERTSLDDMMDVLHSSNEFDMLISTTLTPSQRWTLLESSKRRARAAST</sequence>
<dbReference type="EMBL" id="CAMXCT030002068">
    <property type="protein sequence ID" value="CAL4782702.1"/>
    <property type="molecule type" value="Genomic_DNA"/>
</dbReference>
<proteinExistence type="predicted"/>
<dbReference type="CDD" id="cd00136">
    <property type="entry name" value="PDZ_canonical"/>
    <property type="match status" value="1"/>
</dbReference>
<dbReference type="EMBL" id="CAMXCT020002068">
    <property type="protein sequence ID" value="CAL1148765.1"/>
    <property type="molecule type" value="Genomic_DNA"/>
</dbReference>
<dbReference type="PROSITE" id="PS50106">
    <property type="entry name" value="PDZ"/>
    <property type="match status" value="1"/>
</dbReference>